<dbReference type="EMBL" id="LHQM01000039">
    <property type="protein sequence ID" value="KPJ21891.1"/>
    <property type="molecule type" value="Genomic_DNA"/>
</dbReference>
<dbReference type="GO" id="GO:0016887">
    <property type="term" value="F:ATP hydrolysis activity"/>
    <property type="evidence" value="ECO:0007669"/>
    <property type="project" value="InterPro"/>
</dbReference>
<dbReference type="FunFam" id="3.40.50.300:FF:000901">
    <property type="entry name" value="Chromosome partition protein Smc"/>
    <property type="match status" value="1"/>
</dbReference>
<dbReference type="InterPro" id="IPR003395">
    <property type="entry name" value="RecF/RecN/SMC_N"/>
</dbReference>
<keyword evidence="4 7" id="KW-0067">ATP-binding</keyword>
<dbReference type="FunFam" id="3.40.50.300:FF:000984">
    <property type="entry name" value="Chromosome partition protein Smc"/>
    <property type="match status" value="1"/>
</dbReference>
<evidence type="ECO:0000313" key="10">
    <source>
        <dbReference type="Proteomes" id="UP000049578"/>
    </source>
</evidence>
<evidence type="ECO:0000256" key="5">
    <source>
        <dbReference type="ARBA" id="ARBA00023054"/>
    </source>
</evidence>
<evidence type="ECO:0000256" key="1">
    <source>
        <dbReference type="ARBA" id="ARBA00004496"/>
    </source>
</evidence>
<dbReference type="STRING" id="119224.AKK44_07550"/>
<dbReference type="NCBIfam" id="TIGR02168">
    <property type="entry name" value="SMC_prok_B"/>
    <property type="match status" value="1"/>
</dbReference>
<comment type="subcellular location">
    <subcellularLocation>
        <location evidence="1 7">Cytoplasm</location>
    </subcellularLocation>
</comment>
<dbReference type="PIRSF" id="PIRSF005719">
    <property type="entry name" value="SMC"/>
    <property type="match status" value="1"/>
</dbReference>
<feature type="coiled-coil region" evidence="7">
    <location>
        <begin position="234"/>
        <end position="282"/>
    </location>
</feature>
<feature type="coiled-coil region" evidence="7">
    <location>
        <begin position="311"/>
        <end position="352"/>
    </location>
</feature>
<dbReference type="InterPro" id="IPR036277">
    <property type="entry name" value="SMC_hinge_sf"/>
</dbReference>
<sequence>MFLKEIEMQGFKSFADKTKIEFDKGVTAVVGPNGSGKSNITESLRWALGESSAKSLRGGKMPDVIFSGTDKRNPLNYAQVSVVLDNSDAFIKDAKEEIRIERHIYRNGDSDYLIDGRKVRLRDIHDLFMDTGLGRDSFSIISQGRVEEIFNSKPEDRRAIFEEAAGVLKYKTRKKETQSKLQQTQDNLDRLDDIVYELEHQVIPLEKQAKTAKQFLTLDSERKQLQLDILVTDIEQNQAQKEACHQDLDQLQKALADYHTKRDDLQKSHQALKSKRQSLNQVSDHTQTQLLELTKLISDLERHIELIHLETSQKQAKKEEASQRLGQLTEQLEAFQNEHQQKSHRLATIEQELALLTVSLSDLTKVLERFSTDPDQAIENLRESFVGLMQKEAQISNRLTILQADLDKEDQAREAYTQEYQAIKDKVEQLEKECHLALKRYEMSQSEVSDLLHSYHQLETAIGTLEQRYQQEQTQLFDLLDQQKAKEARKNSLEAIQKNHSQFYAGVRSVLQAAQQLGGILGAVSEHLTFDRTYQTALEIALGASSQHVIVTDEAAAKRAIAHLKANRQGRATFLPLTTIKSRSLSKTSLDQLISCPGYLGTAESLVTYDDKLAAIFQYLLGTTVVFETIDQANQAAKRLQYKVRIVTLDGTELRPGGSFAGGANRQNNTTFIQPELDQVLKDLSQLSDQLREAEATVTTLKEELTDKKTAHQQLKQAGETARLAEQKHQLAYQQVKEQLSDAQALLATFATGQKHSSEDLLTEKSELETELTHVTEAKRAITTEIEQLKAGKTVVKETKDRLEQDLSQARLRQRDLLSEQKFETANQHRINQQINQTQADIRQLKDLLSSHINQDDKAHLPTLKEQLAEAQRSKEAYQEKLVTLRFDIEDKEAQLEELASQLAKETQQNEQFIRQQTKLEGELEQVTNRLRAYAKLLSEEFQMTLSEAKQTRTTIDNLALAKQRLQALQKDIKALGPINSDAIAQFEEVNERLTFLKGQKEDLMTAKNLLTSTIDNMDAEVKARFKVTFEAIRNSFKETFTQMFGGGSADLLLTEGNLLSAGIEIAVQPPGKNIQSLNLMSGGEKALSALALLFAIIRVKTIPFVILDEVEAALDEANVKRFGDYLNRFDKDSQFIVVTHRKGTMAAADSIYGITMQESGVSKVVSVKLKDSKELTFLS</sequence>
<comment type="domain">
    <text evidence="7">Contains large globular domains required for ATP hydrolysis at each terminus and a third globular domain forming a flexible hinge near the middle of the molecule. These domains are separated by coiled-coil structures.</text>
</comment>
<accession>A0A0N8FX18</accession>
<keyword evidence="6 7" id="KW-0238">DNA-binding</keyword>
<comment type="similarity">
    <text evidence="7">Belongs to the SMC family.</text>
</comment>
<reference evidence="9 10" key="1">
    <citation type="submission" date="2015-08" db="EMBL/GenBank/DDBJ databases">
        <title>Genome sequence of Streptococcus phocae subsp. phocae ATCC 51973T isolated from liver specimen obtained from seal.</title>
        <authorList>
            <person name="Avendano-Herrera R."/>
        </authorList>
    </citation>
    <scope>NUCLEOTIDE SEQUENCE [LARGE SCALE GENOMIC DNA]</scope>
    <source>
        <strain evidence="9 10">ATCC 51973</strain>
    </source>
</reference>
<keyword evidence="2 7" id="KW-0963">Cytoplasm</keyword>
<dbReference type="GO" id="GO:0005694">
    <property type="term" value="C:chromosome"/>
    <property type="evidence" value="ECO:0007669"/>
    <property type="project" value="InterPro"/>
</dbReference>
<evidence type="ECO:0000256" key="2">
    <source>
        <dbReference type="ARBA" id="ARBA00022490"/>
    </source>
</evidence>
<dbReference type="GO" id="GO:0006260">
    <property type="term" value="P:DNA replication"/>
    <property type="evidence" value="ECO:0007669"/>
    <property type="project" value="UniProtKB-UniRule"/>
</dbReference>
<evidence type="ECO:0000256" key="4">
    <source>
        <dbReference type="ARBA" id="ARBA00022840"/>
    </source>
</evidence>
<dbReference type="PANTHER" id="PTHR43977">
    <property type="entry name" value="STRUCTURAL MAINTENANCE OF CHROMOSOMES PROTEIN 3"/>
    <property type="match status" value="1"/>
</dbReference>
<dbReference type="AlphaFoldDB" id="A0A0N8FX18"/>
<dbReference type="Pfam" id="PF02463">
    <property type="entry name" value="SMC_N"/>
    <property type="match status" value="1"/>
</dbReference>
<dbReference type="SUPFAM" id="SSF52540">
    <property type="entry name" value="P-loop containing nucleoside triphosphate hydrolases"/>
    <property type="match status" value="1"/>
</dbReference>
<dbReference type="GO" id="GO:0005524">
    <property type="term" value="F:ATP binding"/>
    <property type="evidence" value="ECO:0007669"/>
    <property type="project" value="UniProtKB-UniRule"/>
</dbReference>
<comment type="caution">
    <text evidence="9">The sequence shown here is derived from an EMBL/GenBank/DDBJ whole genome shotgun (WGS) entry which is preliminary data.</text>
</comment>
<evidence type="ECO:0000256" key="7">
    <source>
        <dbReference type="HAMAP-Rule" id="MF_01894"/>
    </source>
</evidence>
<dbReference type="PATRIC" id="fig|119224.3.peg.1257"/>
<dbReference type="InterPro" id="IPR010935">
    <property type="entry name" value="SMC_hinge"/>
</dbReference>
<dbReference type="Proteomes" id="UP000049578">
    <property type="component" value="Unassembled WGS sequence"/>
</dbReference>
<keyword evidence="10" id="KW-1185">Reference proteome</keyword>
<dbReference type="Pfam" id="PF06470">
    <property type="entry name" value="SMC_hinge"/>
    <property type="match status" value="1"/>
</dbReference>
<feature type="coiled-coil region" evidence="7">
    <location>
        <begin position="677"/>
        <end position="718"/>
    </location>
</feature>
<dbReference type="InterPro" id="IPR024704">
    <property type="entry name" value="SMC"/>
</dbReference>
<dbReference type="GO" id="GO:0030261">
    <property type="term" value="P:chromosome condensation"/>
    <property type="evidence" value="ECO:0007669"/>
    <property type="project" value="InterPro"/>
</dbReference>
<proteinExistence type="inferred from homology"/>
<name>A0A0N8FX18_9STRE</name>
<dbReference type="HAMAP" id="MF_01894">
    <property type="entry name" value="Smc_prok"/>
    <property type="match status" value="1"/>
</dbReference>
<feature type="coiled-coil region" evidence="7">
    <location>
        <begin position="786"/>
        <end position="930"/>
    </location>
</feature>
<keyword evidence="5 7" id="KW-0175">Coiled coil</keyword>
<feature type="binding site" evidence="7">
    <location>
        <begin position="32"/>
        <end position="39"/>
    </location>
    <ligand>
        <name>ATP</name>
        <dbReference type="ChEBI" id="CHEBI:30616"/>
    </ligand>
</feature>
<comment type="function">
    <text evidence="7">Required for chromosome condensation and partitioning.</text>
</comment>
<dbReference type="InterPro" id="IPR027417">
    <property type="entry name" value="P-loop_NTPase"/>
</dbReference>
<evidence type="ECO:0000313" key="9">
    <source>
        <dbReference type="EMBL" id="KPJ21891.1"/>
    </source>
</evidence>
<organism evidence="9 10">
    <name type="scientific">Streptococcus phocae</name>
    <dbReference type="NCBI Taxonomy" id="119224"/>
    <lineage>
        <taxon>Bacteria</taxon>
        <taxon>Bacillati</taxon>
        <taxon>Bacillota</taxon>
        <taxon>Bacilli</taxon>
        <taxon>Lactobacillales</taxon>
        <taxon>Streptococcaceae</taxon>
        <taxon>Streptococcus</taxon>
    </lineage>
</organism>
<feature type="coiled-coil region" evidence="7">
    <location>
        <begin position="399"/>
        <end position="475"/>
    </location>
</feature>
<dbReference type="SUPFAM" id="SSF75553">
    <property type="entry name" value="Smc hinge domain"/>
    <property type="match status" value="1"/>
</dbReference>
<evidence type="ECO:0000259" key="8">
    <source>
        <dbReference type="SMART" id="SM00968"/>
    </source>
</evidence>
<dbReference type="InterPro" id="IPR011890">
    <property type="entry name" value="SMC_prok"/>
</dbReference>
<dbReference type="GO" id="GO:0003677">
    <property type="term" value="F:DNA binding"/>
    <property type="evidence" value="ECO:0007669"/>
    <property type="project" value="UniProtKB-UniRule"/>
</dbReference>
<feature type="domain" description="SMC hinge" evidence="8">
    <location>
        <begin position="518"/>
        <end position="637"/>
    </location>
</feature>
<evidence type="ECO:0000256" key="6">
    <source>
        <dbReference type="ARBA" id="ARBA00023125"/>
    </source>
</evidence>
<dbReference type="GO" id="GO:0007059">
    <property type="term" value="P:chromosome segregation"/>
    <property type="evidence" value="ECO:0007669"/>
    <property type="project" value="UniProtKB-UniRule"/>
</dbReference>
<dbReference type="Gene3D" id="1.20.1060.20">
    <property type="match status" value="1"/>
</dbReference>
<protein>
    <recommendedName>
        <fullName evidence="7">Chromosome partition protein Smc</fullName>
    </recommendedName>
</protein>
<dbReference type="SMART" id="SM00968">
    <property type="entry name" value="SMC_hinge"/>
    <property type="match status" value="1"/>
</dbReference>
<dbReference type="Gene3D" id="3.30.70.1620">
    <property type="match status" value="1"/>
</dbReference>
<keyword evidence="3 7" id="KW-0547">Nucleotide-binding</keyword>
<dbReference type="RefSeq" id="WP_054279176.1">
    <property type="nucleotide sequence ID" value="NZ_LHQM01000039.1"/>
</dbReference>
<comment type="subunit">
    <text evidence="7">Homodimer.</text>
</comment>
<feature type="coiled-coil region" evidence="7">
    <location>
        <begin position="167"/>
        <end position="201"/>
    </location>
</feature>
<gene>
    <name evidence="7" type="primary">smc</name>
    <name evidence="9" type="ORF">AKK44_07550</name>
</gene>
<dbReference type="Gene3D" id="3.40.50.300">
    <property type="entry name" value="P-loop containing nucleotide triphosphate hydrolases"/>
    <property type="match status" value="2"/>
</dbReference>
<dbReference type="CDD" id="cd03278">
    <property type="entry name" value="ABC_SMC_barmotin"/>
    <property type="match status" value="1"/>
</dbReference>
<dbReference type="GO" id="GO:0005737">
    <property type="term" value="C:cytoplasm"/>
    <property type="evidence" value="ECO:0007669"/>
    <property type="project" value="UniProtKB-SubCell"/>
</dbReference>
<dbReference type="GO" id="GO:0007062">
    <property type="term" value="P:sister chromatid cohesion"/>
    <property type="evidence" value="ECO:0007669"/>
    <property type="project" value="InterPro"/>
</dbReference>
<evidence type="ECO:0000256" key="3">
    <source>
        <dbReference type="ARBA" id="ARBA00022741"/>
    </source>
</evidence>